<keyword evidence="2" id="KW-0175">Coiled coil</keyword>
<dbReference type="GO" id="GO:0003677">
    <property type="term" value="F:DNA binding"/>
    <property type="evidence" value="ECO:0007669"/>
    <property type="project" value="InterPro"/>
</dbReference>
<sequence>MPRYSEERKASTLKKLLPPQNRSVSSVAVEDGISPQTLYHWLKQCREQGVAVPGHRKQSEQWSADDKLAVVIETAGLSEAELAAYCREKGLFAEQIKQWRHDCLQGFGRTAESEREARQARKKTAREIKQLKAEVRRKDKALAETTALLVLSKKLEALYGNEPDNEDD</sequence>
<evidence type="ECO:0000256" key="2">
    <source>
        <dbReference type="SAM" id="Coils"/>
    </source>
</evidence>
<dbReference type="GO" id="GO:0006313">
    <property type="term" value="P:DNA transposition"/>
    <property type="evidence" value="ECO:0007669"/>
    <property type="project" value="InterPro"/>
</dbReference>
<keyword evidence="5" id="KW-1185">Reference proteome</keyword>
<dbReference type="InterPro" id="IPR009057">
    <property type="entry name" value="Homeodomain-like_sf"/>
</dbReference>
<protein>
    <recommendedName>
        <fullName evidence="6">Transposase</fullName>
    </recommendedName>
</protein>
<feature type="coiled-coil region" evidence="2">
    <location>
        <begin position="114"/>
        <end position="148"/>
    </location>
</feature>
<evidence type="ECO:0000313" key="4">
    <source>
        <dbReference type="EMBL" id="RUO36062.1"/>
    </source>
</evidence>
<dbReference type="Proteomes" id="UP000286976">
    <property type="component" value="Unassembled WGS sequence"/>
</dbReference>
<evidence type="ECO:0000256" key="1">
    <source>
        <dbReference type="ARBA" id="ARBA00009964"/>
    </source>
</evidence>
<evidence type="ECO:0000256" key="3">
    <source>
        <dbReference type="SAM" id="MobiDB-lite"/>
    </source>
</evidence>
<dbReference type="Pfam" id="PF01527">
    <property type="entry name" value="HTH_Tnp_1"/>
    <property type="match status" value="1"/>
</dbReference>
<gene>
    <name evidence="4" type="ORF">CWE15_11960</name>
</gene>
<dbReference type="EMBL" id="PIPQ01000023">
    <property type="protein sequence ID" value="RUO36062.1"/>
    <property type="molecule type" value="Genomic_DNA"/>
</dbReference>
<comment type="similarity">
    <text evidence="1">Belongs to the transposase 8 family.</text>
</comment>
<feature type="compositionally biased region" description="Basic and acidic residues" evidence="3">
    <location>
        <begin position="1"/>
        <end position="10"/>
    </location>
</feature>
<evidence type="ECO:0000313" key="5">
    <source>
        <dbReference type="Proteomes" id="UP000286976"/>
    </source>
</evidence>
<dbReference type="GO" id="GO:0004803">
    <property type="term" value="F:transposase activity"/>
    <property type="evidence" value="ECO:0007669"/>
    <property type="project" value="InterPro"/>
</dbReference>
<evidence type="ECO:0008006" key="6">
    <source>
        <dbReference type="Google" id="ProtNLM"/>
    </source>
</evidence>
<dbReference type="SUPFAM" id="SSF46689">
    <property type="entry name" value="Homeodomain-like"/>
    <property type="match status" value="1"/>
</dbReference>
<accession>A0A432WQI1</accession>
<name>A0A432WQI1_9GAMM</name>
<comment type="caution">
    <text evidence="4">The sequence shown here is derived from an EMBL/GenBank/DDBJ whole genome shotgun (WGS) entry which is preliminary data.</text>
</comment>
<dbReference type="AlphaFoldDB" id="A0A432WQI1"/>
<dbReference type="OrthoDB" id="9813126at2"/>
<dbReference type="RefSeq" id="WP_126758297.1">
    <property type="nucleotide sequence ID" value="NZ_PIPQ01000023.1"/>
</dbReference>
<organism evidence="4 5">
    <name type="scientific">Aliidiomarina taiwanensis</name>
    <dbReference type="NCBI Taxonomy" id="946228"/>
    <lineage>
        <taxon>Bacteria</taxon>
        <taxon>Pseudomonadati</taxon>
        <taxon>Pseudomonadota</taxon>
        <taxon>Gammaproteobacteria</taxon>
        <taxon>Alteromonadales</taxon>
        <taxon>Idiomarinaceae</taxon>
        <taxon>Aliidiomarina</taxon>
    </lineage>
</organism>
<reference evidence="4 5" key="1">
    <citation type="journal article" date="2011" name="Front. Microbiol.">
        <title>Genomic signatures of strain selection and enhancement in Bacillus atrophaeus var. globigii, a historical biowarfare simulant.</title>
        <authorList>
            <person name="Gibbons H.S."/>
            <person name="Broomall S.M."/>
            <person name="McNew L.A."/>
            <person name="Daligault H."/>
            <person name="Chapman C."/>
            <person name="Bruce D."/>
            <person name="Karavis M."/>
            <person name="Krepps M."/>
            <person name="McGregor P.A."/>
            <person name="Hong C."/>
            <person name="Park K.H."/>
            <person name="Akmal A."/>
            <person name="Feldman A."/>
            <person name="Lin J.S."/>
            <person name="Chang W.E."/>
            <person name="Higgs B.W."/>
            <person name="Demirev P."/>
            <person name="Lindquist J."/>
            <person name="Liem A."/>
            <person name="Fochler E."/>
            <person name="Read T.D."/>
            <person name="Tapia R."/>
            <person name="Johnson S."/>
            <person name="Bishop-Lilly K.A."/>
            <person name="Detter C."/>
            <person name="Han C."/>
            <person name="Sozhamannan S."/>
            <person name="Rosenzweig C.N."/>
            <person name="Skowronski E.W."/>
        </authorList>
    </citation>
    <scope>NUCLEOTIDE SEQUENCE [LARGE SCALE GENOMIC DNA]</scope>
    <source>
        <strain evidence="4 5">AIT1</strain>
    </source>
</reference>
<feature type="region of interest" description="Disordered" evidence="3">
    <location>
        <begin position="1"/>
        <end position="28"/>
    </location>
</feature>
<dbReference type="InterPro" id="IPR002514">
    <property type="entry name" value="Transposase_8"/>
</dbReference>
<proteinExistence type="inferred from homology"/>